<dbReference type="EMBL" id="KF900378">
    <property type="protein sequence ID" value="AIE92860.1"/>
    <property type="molecule type" value="Genomic_DNA"/>
</dbReference>
<organism evidence="1">
    <name type="scientific">uncultured marine group II/III euryarchaeote AD1000_29_A08</name>
    <dbReference type="NCBI Taxonomy" id="1457748"/>
    <lineage>
        <taxon>Archaea</taxon>
        <taxon>Methanobacteriati</taxon>
        <taxon>Methanobacteriota</taxon>
        <taxon>environmental samples</taxon>
    </lineage>
</organism>
<protein>
    <submittedName>
        <fullName evidence="1">Uncharacterized protein</fullName>
    </submittedName>
</protein>
<name>A0A075FMT2_9EURY</name>
<proteinExistence type="predicted"/>
<accession>A0A075FMT2</accession>
<sequence length="84" mass="8646">MTSLRVTSLGPAGGSARPVCSARPAHVFTVNFTGVPGSGQSTIGGASAHYSMNQAPDGYIITEYRHIPMSIGRTTIGRVGILSV</sequence>
<reference evidence="1" key="1">
    <citation type="journal article" date="2014" name="Genome Biol. Evol.">
        <title>Pangenome evidence for extensive interdomain horizontal transfer affecting lineage core and shell genes in uncultured planktonic thaumarchaeota and euryarchaeota.</title>
        <authorList>
            <person name="Deschamps P."/>
            <person name="Zivanovic Y."/>
            <person name="Moreira D."/>
            <person name="Rodriguez-Valera F."/>
            <person name="Lopez-Garcia P."/>
        </authorList>
    </citation>
    <scope>NUCLEOTIDE SEQUENCE</scope>
</reference>
<dbReference type="AlphaFoldDB" id="A0A075FMT2"/>
<evidence type="ECO:0000313" key="1">
    <source>
        <dbReference type="EMBL" id="AIE92860.1"/>
    </source>
</evidence>